<feature type="domain" description="Histidine kinase" evidence="5">
    <location>
        <begin position="69"/>
        <end position="271"/>
    </location>
</feature>
<dbReference type="Pfam" id="PF02518">
    <property type="entry name" value="HATPase_c"/>
    <property type="match status" value="1"/>
</dbReference>
<dbReference type="AlphaFoldDB" id="A0A6S6SGW3"/>
<keyword evidence="6" id="KW-0418">Kinase</keyword>
<dbReference type="Gene3D" id="1.10.287.130">
    <property type="match status" value="1"/>
</dbReference>
<dbReference type="CDD" id="cd00082">
    <property type="entry name" value="HisKA"/>
    <property type="match status" value="1"/>
</dbReference>
<dbReference type="SUPFAM" id="SSF55874">
    <property type="entry name" value="ATPase domain of HSP90 chaperone/DNA topoisomerase II/histidine kinase"/>
    <property type="match status" value="1"/>
</dbReference>
<dbReference type="EC" id="2.7.13.3" evidence="2"/>
<dbReference type="PANTHER" id="PTHR43547:SF2">
    <property type="entry name" value="HYBRID SIGNAL TRANSDUCTION HISTIDINE KINASE C"/>
    <property type="match status" value="1"/>
</dbReference>
<proteinExistence type="predicted"/>
<reference evidence="6" key="1">
    <citation type="submission" date="2020-01" db="EMBL/GenBank/DDBJ databases">
        <authorList>
            <person name="Meier V. D."/>
            <person name="Meier V D."/>
        </authorList>
    </citation>
    <scope>NUCLEOTIDE SEQUENCE</scope>
    <source>
        <strain evidence="6">HLG_WM_MAG_06</strain>
    </source>
</reference>
<sequence length="273" mass="31522">MKNKILILIFLYLLVLLIILYGFLSEDVEVIVPSLMVLVILLILGFIVNTYVLKKKYQIDENVLHLTKEILHELAIPISTIQANSLLLSRTLKEDEKSMKRLGRIEDSSKRLERLYEELLYSIKKEIHTVEAEKTDLVSLIEERVQIMRLLKRNSFVLELDTHLVMVDKIGFEKMLDNILTNAMKYSPKESHIEVFLKDAKLTIQDYGIGMDENALKNIYNRYYQSSKSNSGQGIGLALVRAYCIDEKIEIDIRSKKDKGTMVTLNLSQILTI</sequence>
<protein>
    <recommendedName>
        <fullName evidence="2">histidine kinase</fullName>
        <ecNumber evidence="2">2.7.13.3</ecNumber>
    </recommendedName>
</protein>
<comment type="catalytic activity">
    <reaction evidence="1">
        <text>ATP + protein L-histidine = ADP + protein N-phospho-L-histidine.</text>
        <dbReference type="EC" id="2.7.13.3"/>
    </reaction>
</comment>
<evidence type="ECO:0000256" key="3">
    <source>
        <dbReference type="ARBA" id="ARBA00022553"/>
    </source>
</evidence>
<evidence type="ECO:0000313" key="6">
    <source>
        <dbReference type="EMBL" id="CAA6809318.1"/>
    </source>
</evidence>
<dbReference type="Pfam" id="PF00512">
    <property type="entry name" value="HisKA"/>
    <property type="match status" value="1"/>
</dbReference>
<dbReference type="InterPro" id="IPR004358">
    <property type="entry name" value="Sig_transdc_His_kin-like_C"/>
</dbReference>
<dbReference type="EMBL" id="CACVAP010000058">
    <property type="protein sequence ID" value="CAA6809318.1"/>
    <property type="molecule type" value="Genomic_DNA"/>
</dbReference>
<evidence type="ECO:0000256" key="2">
    <source>
        <dbReference type="ARBA" id="ARBA00012438"/>
    </source>
</evidence>
<dbReference type="InterPro" id="IPR036097">
    <property type="entry name" value="HisK_dim/P_sf"/>
</dbReference>
<organism evidence="6">
    <name type="scientific">uncultured Sulfurovum sp</name>
    <dbReference type="NCBI Taxonomy" id="269237"/>
    <lineage>
        <taxon>Bacteria</taxon>
        <taxon>Pseudomonadati</taxon>
        <taxon>Campylobacterota</taxon>
        <taxon>Epsilonproteobacteria</taxon>
        <taxon>Campylobacterales</taxon>
        <taxon>Sulfurovaceae</taxon>
        <taxon>Sulfurovum</taxon>
        <taxon>environmental samples</taxon>
    </lineage>
</organism>
<evidence type="ECO:0000256" key="4">
    <source>
        <dbReference type="SAM" id="Phobius"/>
    </source>
</evidence>
<dbReference type="InterPro" id="IPR036890">
    <property type="entry name" value="HATPase_C_sf"/>
</dbReference>
<keyword evidence="4" id="KW-0472">Membrane</keyword>
<gene>
    <name evidence="6" type="ORF">HELGO_WM17925</name>
</gene>
<dbReference type="GO" id="GO:0000155">
    <property type="term" value="F:phosphorelay sensor kinase activity"/>
    <property type="evidence" value="ECO:0007669"/>
    <property type="project" value="InterPro"/>
</dbReference>
<accession>A0A6S6SGW3</accession>
<dbReference type="InterPro" id="IPR003661">
    <property type="entry name" value="HisK_dim/P_dom"/>
</dbReference>
<keyword evidence="3" id="KW-0597">Phosphoprotein</keyword>
<evidence type="ECO:0000256" key="1">
    <source>
        <dbReference type="ARBA" id="ARBA00000085"/>
    </source>
</evidence>
<dbReference type="PANTHER" id="PTHR43547">
    <property type="entry name" value="TWO-COMPONENT HISTIDINE KINASE"/>
    <property type="match status" value="1"/>
</dbReference>
<dbReference type="Gene3D" id="3.30.565.10">
    <property type="entry name" value="Histidine kinase-like ATPase, C-terminal domain"/>
    <property type="match status" value="1"/>
</dbReference>
<dbReference type="InterPro" id="IPR003594">
    <property type="entry name" value="HATPase_dom"/>
</dbReference>
<keyword evidence="6" id="KW-0808">Transferase</keyword>
<feature type="transmembrane region" description="Helical" evidence="4">
    <location>
        <begin position="5"/>
        <end position="24"/>
    </location>
</feature>
<feature type="transmembrane region" description="Helical" evidence="4">
    <location>
        <begin position="30"/>
        <end position="52"/>
    </location>
</feature>
<name>A0A6S6SGW3_9BACT</name>
<evidence type="ECO:0000259" key="5">
    <source>
        <dbReference type="PROSITE" id="PS50109"/>
    </source>
</evidence>
<keyword evidence="4" id="KW-0812">Transmembrane</keyword>
<dbReference type="InterPro" id="IPR005467">
    <property type="entry name" value="His_kinase_dom"/>
</dbReference>
<dbReference type="PRINTS" id="PR00344">
    <property type="entry name" value="BCTRLSENSOR"/>
</dbReference>
<keyword evidence="4" id="KW-1133">Transmembrane helix</keyword>
<dbReference type="SUPFAM" id="SSF47384">
    <property type="entry name" value="Homodimeric domain of signal transducing histidine kinase"/>
    <property type="match status" value="1"/>
</dbReference>
<dbReference type="PROSITE" id="PS50109">
    <property type="entry name" value="HIS_KIN"/>
    <property type="match status" value="1"/>
</dbReference>
<dbReference type="SMART" id="SM00387">
    <property type="entry name" value="HATPase_c"/>
    <property type="match status" value="1"/>
</dbReference>